<evidence type="ECO:0000313" key="1">
    <source>
        <dbReference type="EMBL" id="PIW13733.1"/>
    </source>
</evidence>
<proteinExistence type="predicted"/>
<dbReference type="NCBIfam" id="NF003315">
    <property type="entry name" value="PRK04323.1"/>
    <property type="match status" value="1"/>
</dbReference>
<dbReference type="Proteomes" id="UP000231019">
    <property type="component" value="Unassembled WGS sequence"/>
</dbReference>
<sequence length="87" mass="9394">MLNIGYGNIVPLNRIIAIVSSDSAPIKRMIHEGQKTGKLVDATYGRKTRSVVITDSGHIVLSAFTADSLAKRADGSYNESNSRKSDD</sequence>
<gene>
    <name evidence="1" type="ORF">COW36_23985</name>
</gene>
<name>A0A2M7FXJ9_9BACT</name>
<evidence type="ECO:0000313" key="2">
    <source>
        <dbReference type="Proteomes" id="UP000231019"/>
    </source>
</evidence>
<comment type="caution">
    <text evidence="1">The sequence shown here is derived from an EMBL/GenBank/DDBJ whole genome shotgun (WGS) entry which is preliminary data.</text>
</comment>
<reference evidence="1 2" key="1">
    <citation type="submission" date="2017-09" db="EMBL/GenBank/DDBJ databases">
        <title>Depth-based differentiation of microbial function through sediment-hosted aquifers and enrichment of novel symbionts in the deep terrestrial subsurface.</title>
        <authorList>
            <person name="Probst A.J."/>
            <person name="Ladd B."/>
            <person name="Jarett J.K."/>
            <person name="Geller-Mcgrath D.E."/>
            <person name="Sieber C.M."/>
            <person name="Emerson J.B."/>
            <person name="Anantharaman K."/>
            <person name="Thomas B.C."/>
            <person name="Malmstrom R."/>
            <person name="Stieglmeier M."/>
            <person name="Klingl A."/>
            <person name="Woyke T."/>
            <person name="Ryan C.M."/>
            <person name="Banfield J.F."/>
        </authorList>
    </citation>
    <scope>NUCLEOTIDE SEQUENCE [LARGE SCALE GENOMIC DNA]</scope>
    <source>
        <strain evidence="1">CG17_big_fil_post_rev_8_21_14_2_50_48_46</strain>
    </source>
</reference>
<dbReference type="PANTHER" id="PTHR38449">
    <property type="entry name" value="REGULATORY PROTEIN TM_1690-RELATED"/>
    <property type="match status" value="1"/>
</dbReference>
<dbReference type="Pfam" id="PF04025">
    <property type="entry name" value="RemA-like"/>
    <property type="match status" value="1"/>
</dbReference>
<dbReference type="EMBL" id="PFFQ01000066">
    <property type="protein sequence ID" value="PIW13733.1"/>
    <property type="molecule type" value="Genomic_DNA"/>
</dbReference>
<protein>
    <recommendedName>
        <fullName evidence="3">Regulatory protein</fullName>
    </recommendedName>
</protein>
<dbReference type="PANTHER" id="PTHR38449:SF1">
    <property type="entry name" value="REGULATORY PROTEIN SSL2874-RELATED"/>
    <property type="match status" value="1"/>
</dbReference>
<organism evidence="1 2">
    <name type="scientific">bacterium (Candidatus Blackallbacteria) CG17_big_fil_post_rev_8_21_14_2_50_48_46</name>
    <dbReference type="NCBI Taxonomy" id="2014261"/>
    <lineage>
        <taxon>Bacteria</taxon>
        <taxon>Candidatus Blackallbacteria</taxon>
    </lineage>
</organism>
<evidence type="ECO:0008006" key="3">
    <source>
        <dbReference type="Google" id="ProtNLM"/>
    </source>
</evidence>
<dbReference type="AlphaFoldDB" id="A0A2M7FXJ9"/>
<accession>A0A2M7FXJ9</accession>
<dbReference type="InterPro" id="IPR007169">
    <property type="entry name" value="RemA-like"/>
</dbReference>